<reference evidence="3" key="1">
    <citation type="journal article" date="2024" name="Toxins">
        <title>Genome Sequence Analysis of Native Xenorhabdus Strains Isolated from Entomopathogenic Nematodes in Argentina.</title>
        <authorList>
            <person name="Palma L."/>
            <person name="Frizzo L."/>
            <person name="Kaiser S."/>
            <person name="Berry C."/>
            <person name="Caballero P."/>
            <person name="Bode H.B."/>
            <person name="Del Valle E.E."/>
        </authorList>
    </citation>
    <scope>NUCLEOTIDE SEQUENCE [LARGE SCALE GENOMIC DNA]</scope>
    <source>
        <strain evidence="3">Reich</strain>
    </source>
</reference>
<evidence type="ECO:0000313" key="2">
    <source>
        <dbReference type="EMBL" id="MDX7998177.1"/>
    </source>
</evidence>
<keyword evidence="3" id="KW-1185">Reference proteome</keyword>
<proteinExistence type="predicted"/>
<dbReference type="Pfam" id="PF20680">
    <property type="entry name" value="DUF6817"/>
    <property type="match status" value="1"/>
</dbReference>
<dbReference type="RefSeq" id="WP_319924915.1">
    <property type="nucleotide sequence ID" value="NZ_VCDP01000007.1"/>
</dbReference>
<feature type="domain" description="DUF6817" evidence="1">
    <location>
        <begin position="23"/>
        <end position="88"/>
    </location>
</feature>
<dbReference type="EMBL" id="VCDP01000007">
    <property type="protein sequence ID" value="MDX7998177.1"/>
    <property type="molecule type" value="Genomic_DNA"/>
</dbReference>
<gene>
    <name evidence="2" type="ORF">FE394_02930</name>
</gene>
<comment type="caution">
    <text evidence="2">The sequence shown here is derived from an EMBL/GenBank/DDBJ whole genome shotgun (WGS) entry which is preliminary data.</text>
</comment>
<accession>A0ABU4SHP5</accession>
<name>A0ABU4SHP5_9GAMM</name>
<evidence type="ECO:0000259" key="1">
    <source>
        <dbReference type="Pfam" id="PF20680"/>
    </source>
</evidence>
<sequence>MNVLLKISLSYEIDKSKIYGRHHSAHLTQTAGLLRKHGCQKEVITAGLIHSIYDEDSIYQNSGVPINDRAKIIDIVGKDAEELAYYYSLAHILADYNSIISTERESIFPERLIGNLADILVCDIIEQIIWCVDEKKIFTYLDAYGHLYKLFPVIPYCKESIKEDYHYYLQESKLD</sequence>
<organism evidence="2 3">
    <name type="scientific">Xenorhabdus littoralis</name>
    <dbReference type="NCBI Taxonomy" id="2582835"/>
    <lineage>
        <taxon>Bacteria</taxon>
        <taxon>Pseudomonadati</taxon>
        <taxon>Pseudomonadota</taxon>
        <taxon>Gammaproteobacteria</taxon>
        <taxon>Enterobacterales</taxon>
        <taxon>Morganellaceae</taxon>
        <taxon>Xenorhabdus</taxon>
    </lineage>
</organism>
<evidence type="ECO:0000313" key="3">
    <source>
        <dbReference type="Proteomes" id="UP001271640"/>
    </source>
</evidence>
<dbReference type="Proteomes" id="UP001271640">
    <property type="component" value="Unassembled WGS sequence"/>
</dbReference>
<dbReference type="InterPro" id="IPR049202">
    <property type="entry name" value="DUF6817"/>
</dbReference>
<protein>
    <recommendedName>
        <fullName evidence="1">DUF6817 domain-containing protein</fullName>
    </recommendedName>
</protein>